<evidence type="ECO:0008006" key="11">
    <source>
        <dbReference type="Google" id="ProtNLM"/>
    </source>
</evidence>
<dbReference type="PRINTS" id="PR00302">
    <property type="entry name" value="LUPUSLA"/>
</dbReference>
<evidence type="ECO:0000259" key="6">
    <source>
        <dbReference type="PROSITE" id="PS50102"/>
    </source>
</evidence>
<dbReference type="PANTHER" id="PTHR22792">
    <property type="entry name" value="LUPUS LA PROTEIN-RELATED"/>
    <property type="match status" value="1"/>
</dbReference>
<dbReference type="PROSITE" id="PS50102">
    <property type="entry name" value="RRM"/>
    <property type="match status" value="1"/>
</dbReference>
<dbReference type="InterPro" id="IPR036388">
    <property type="entry name" value="WH-like_DNA-bd_sf"/>
</dbReference>
<dbReference type="InterPro" id="IPR000504">
    <property type="entry name" value="RRM_dom"/>
</dbReference>
<dbReference type="STRING" id="1330018.A0A167HI47"/>
<dbReference type="EMBL" id="KV417320">
    <property type="protein sequence ID" value="KZO91653.1"/>
    <property type="molecule type" value="Genomic_DNA"/>
</dbReference>
<evidence type="ECO:0000256" key="5">
    <source>
        <dbReference type="SAM" id="MobiDB-lite"/>
    </source>
</evidence>
<feature type="domain" description="HTH La-type RNA-binding" evidence="7">
    <location>
        <begin position="1"/>
        <end position="81"/>
    </location>
</feature>
<dbReference type="PANTHER" id="PTHR22792:SF140">
    <property type="entry name" value="ACHILLES, ISOFORM A"/>
    <property type="match status" value="1"/>
</dbReference>
<sequence length="469" mass="52660">VEFYFSESNLPFDKFLFTLSYKENPEHWVPVGTIASFKRMRDYTAAKGTAYVAEALKPSTVLELSEDGEKVRRKVALEDLDHRSGHDAFARSIYAKGFGEETPGLQHELETFFTQFGRWNVVRTRREKDTRAFKGSVFVEFADMMTANKFLMLDPKPQWKGTELITMSKKAYCDMKVAEKGIDLTKDPLKRGGRGASVLEADEKKFSDFSGWKIIGKQRREEKIKKEAEKPDIYIDMEGEKIKLSKDGKVDPKEVEGKCRKGAIMAFEGAGGNVPWSDIKDPLKEAFPRIYVQFQRGDKVGFVLLGQGGEKGAENPPLEALTDEQVDQIKEKVKTIGGKEVSWRRASDEEEQKYWLDRANWIAQKVFRQSGPRQPDRGHRGRGRGGHQDRGRGRGPSTPKSERRSRPEAVPTIKSTLPVPPAKPIEAAPAESVKMEVDAPATNGKRKLEEGPDAAPEPKKAKVEEAAAA</sequence>
<dbReference type="InterPro" id="IPR035979">
    <property type="entry name" value="RBD_domain_sf"/>
</dbReference>
<dbReference type="InterPro" id="IPR014886">
    <property type="entry name" value="La_xRRM"/>
</dbReference>
<evidence type="ECO:0000313" key="10">
    <source>
        <dbReference type="Proteomes" id="UP000076738"/>
    </source>
</evidence>
<dbReference type="GO" id="GO:0005634">
    <property type="term" value="C:nucleus"/>
    <property type="evidence" value="ECO:0007669"/>
    <property type="project" value="UniProtKB-SubCell"/>
</dbReference>
<dbReference type="SMART" id="SM00715">
    <property type="entry name" value="LA"/>
    <property type="match status" value="1"/>
</dbReference>
<dbReference type="GO" id="GO:0006396">
    <property type="term" value="P:RNA processing"/>
    <property type="evidence" value="ECO:0007669"/>
    <property type="project" value="InterPro"/>
</dbReference>
<evidence type="ECO:0000256" key="2">
    <source>
        <dbReference type="ARBA" id="ARBA00022884"/>
    </source>
</evidence>
<dbReference type="Proteomes" id="UP000076738">
    <property type="component" value="Unassembled WGS sequence"/>
</dbReference>
<dbReference type="CDD" id="cd12291">
    <property type="entry name" value="RRM1_La"/>
    <property type="match status" value="1"/>
</dbReference>
<dbReference type="GO" id="GO:1990904">
    <property type="term" value="C:ribonucleoprotein complex"/>
    <property type="evidence" value="ECO:0007669"/>
    <property type="project" value="UniProtKB-UniRule"/>
</dbReference>
<reference evidence="9 10" key="1">
    <citation type="journal article" date="2016" name="Mol. Biol. Evol.">
        <title>Comparative Genomics of Early-Diverging Mushroom-Forming Fungi Provides Insights into the Origins of Lignocellulose Decay Capabilities.</title>
        <authorList>
            <person name="Nagy L.G."/>
            <person name="Riley R."/>
            <person name="Tritt A."/>
            <person name="Adam C."/>
            <person name="Daum C."/>
            <person name="Floudas D."/>
            <person name="Sun H."/>
            <person name="Yadav J.S."/>
            <person name="Pangilinan J."/>
            <person name="Larsson K.H."/>
            <person name="Matsuura K."/>
            <person name="Barry K."/>
            <person name="Labutti K."/>
            <person name="Kuo R."/>
            <person name="Ohm R.A."/>
            <person name="Bhattacharya S.S."/>
            <person name="Shirouzu T."/>
            <person name="Yoshinaga Y."/>
            <person name="Martin F.M."/>
            <person name="Grigoriev I.V."/>
            <person name="Hibbett D.S."/>
        </authorList>
    </citation>
    <scope>NUCLEOTIDE SEQUENCE [LARGE SCALE GENOMIC DNA]</scope>
    <source>
        <strain evidence="9 10">TUFC12733</strain>
    </source>
</reference>
<evidence type="ECO:0000256" key="1">
    <source>
        <dbReference type="ARBA" id="ARBA00004123"/>
    </source>
</evidence>
<dbReference type="InterPro" id="IPR012677">
    <property type="entry name" value="Nucleotide-bd_a/b_plait_sf"/>
</dbReference>
<dbReference type="Pfam" id="PF00076">
    <property type="entry name" value="RRM_1"/>
    <property type="match status" value="1"/>
</dbReference>
<dbReference type="SUPFAM" id="SSF54928">
    <property type="entry name" value="RNA-binding domain, RBD"/>
    <property type="match status" value="1"/>
</dbReference>
<accession>A0A167HI47</accession>
<dbReference type="SUPFAM" id="SSF46785">
    <property type="entry name" value="Winged helix' DNA-binding domain"/>
    <property type="match status" value="1"/>
</dbReference>
<dbReference type="InterPro" id="IPR045180">
    <property type="entry name" value="La_dom_prot"/>
</dbReference>
<dbReference type="PROSITE" id="PS50961">
    <property type="entry name" value="HTH_LA"/>
    <property type="match status" value="1"/>
</dbReference>
<dbReference type="GO" id="GO:0003729">
    <property type="term" value="F:mRNA binding"/>
    <property type="evidence" value="ECO:0007669"/>
    <property type="project" value="TreeGrafter"/>
</dbReference>
<dbReference type="InterPro" id="IPR006630">
    <property type="entry name" value="La_HTH"/>
</dbReference>
<dbReference type="AlphaFoldDB" id="A0A167HI47"/>
<comment type="subcellular location">
    <subcellularLocation>
        <location evidence="1">Nucleus</location>
    </subcellularLocation>
</comment>
<dbReference type="Pfam" id="PF05383">
    <property type="entry name" value="La"/>
    <property type="match status" value="1"/>
</dbReference>
<name>A0A167HI47_CALVF</name>
<dbReference type="PROSITE" id="PS51939">
    <property type="entry name" value="XRRM"/>
    <property type="match status" value="1"/>
</dbReference>
<dbReference type="Gene3D" id="3.30.70.330">
    <property type="match status" value="2"/>
</dbReference>
<evidence type="ECO:0000313" key="9">
    <source>
        <dbReference type="EMBL" id="KZO91653.1"/>
    </source>
</evidence>
<proteinExistence type="predicted"/>
<dbReference type="InterPro" id="IPR036390">
    <property type="entry name" value="WH_DNA-bd_sf"/>
</dbReference>
<evidence type="ECO:0000259" key="8">
    <source>
        <dbReference type="PROSITE" id="PS51939"/>
    </source>
</evidence>
<feature type="compositionally biased region" description="Basic and acidic residues" evidence="5">
    <location>
        <begin position="446"/>
        <end position="469"/>
    </location>
</feature>
<dbReference type="OrthoDB" id="439993at2759"/>
<protein>
    <recommendedName>
        <fullName evidence="11">HTH La-type RNA-binding domain-containing protein</fullName>
    </recommendedName>
</protein>
<gene>
    <name evidence="9" type="ORF">CALVIDRAFT_488792</name>
</gene>
<evidence type="ECO:0000259" key="7">
    <source>
        <dbReference type="PROSITE" id="PS50961"/>
    </source>
</evidence>
<keyword evidence="2 4" id="KW-0694">RNA-binding</keyword>
<keyword evidence="10" id="KW-1185">Reference proteome</keyword>
<dbReference type="Pfam" id="PF08777">
    <property type="entry name" value="RRM_3"/>
    <property type="match status" value="1"/>
</dbReference>
<dbReference type="InterPro" id="IPR002344">
    <property type="entry name" value="Lupus_La"/>
</dbReference>
<dbReference type="Gene3D" id="1.10.10.10">
    <property type="entry name" value="Winged helix-like DNA-binding domain superfamily/Winged helix DNA-binding domain"/>
    <property type="match status" value="1"/>
</dbReference>
<feature type="region of interest" description="Disordered" evidence="5">
    <location>
        <begin position="365"/>
        <end position="469"/>
    </location>
</feature>
<evidence type="ECO:0000256" key="4">
    <source>
        <dbReference type="PROSITE-ProRule" id="PRU00332"/>
    </source>
</evidence>
<keyword evidence="3" id="KW-0539">Nucleus</keyword>
<feature type="non-terminal residue" evidence="9">
    <location>
        <position position="1"/>
    </location>
</feature>
<evidence type="ECO:0000256" key="3">
    <source>
        <dbReference type="ARBA" id="ARBA00023242"/>
    </source>
</evidence>
<organism evidence="9 10">
    <name type="scientific">Calocera viscosa (strain TUFC12733)</name>
    <dbReference type="NCBI Taxonomy" id="1330018"/>
    <lineage>
        <taxon>Eukaryota</taxon>
        <taxon>Fungi</taxon>
        <taxon>Dikarya</taxon>
        <taxon>Basidiomycota</taxon>
        <taxon>Agaricomycotina</taxon>
        <taxon>Dacrymycetes</taxon>
        <taxon>Dacrymycetales</taxon>
        <taxon>Dacrymycetaceae</taxon>
        <taxon>Calocera</taxon>
    </lineage>
</organism>
<feature type="domain" description="XRRM" evidence="8">
    <location>
        <begin position="258"/>
        <end position="393"/>
    </location>
</feature>
<feature type="domain" description="RRM" evidence="6">
    <location>
        <begin position="91"/>
        <end position="178"/>
    </location>
</feature>